<reference evidence="1" key="1">
    <citation type="submission" date="2022-10" db="EMBL/GenBank/DDBJ databases">
        <authorList>
            <person name="Chen Y."/>
            <person name="Dougan E. K."/>
            <person name="Chan C."/>
            <person name="Rhodes N."/>
            <person name="Thang M."/>
        </authorList>
    </citation>
    <scope>NUCLEOTIDE SEQUENCE</scope>
</reference>
<evidence type="ECO:0000313" key="3">
    <source>
        <dbReference type="Proteomes" id="UP001152797"/>
    </source>
</evidence>
<proteinExistence type="predicted"/>
<dbReference type="EMBL" id="CAMXCT020004191">
    <property type="protein sequence ID" value="CAL1161445.1"/>
    <property type="molecule type" value="Genomic_DNA"/>
</dbReference>
<dbReference type="OrthoDB" id="412189at2759"/>
<evidence type="ECO:0000313" key="1">
    <source>
        <dbReference type="EMBL" id="CAI4008070.1"/>
    </source>
</evidence>
<organism evidence="1">
    <name type="scientific">Cladocopium goreaui</name>
    <dbReference type="NCBI Taxonomy" id="2562237"/>
    <lineage>
        <taxon>Eukaryota</taxon>
        <taxon>Sar</taxon>
        <taxon>Alveolata</taxon>
        <taxon>Dinophyceae</taxon>
        <taxon>Suessiales</taxon>
        <taxon>Symbiodiniaceae</taxon>
        <taxon>Cladocopium</taxon>
    </lineage>
</organism>
<accession>A0A9P1DEC8</accession>
<feature type="non-terminal residue" evidence="1">
    <location>
        <position position="1"/>
    </location>
</feature>
<gene>
    <name evidence="1" type="ORF">C1SCF055_LOCUS33551</name>
</gene>
<dbReference type="AlphaFoldDB" id="A0A9P1DEC8"/>
<reference evidence="2 3" key="2">
    <citation type="submission" date="2024-05" db="EMBL/GenBank/DDBJ databases">
        <authorList>
            <person name="Chen Y."/>
            <person name="Shah S."/>
            <person name="Dougan E. K."/>
            <person name="Thang M."/>
            <person name="Chan C."/>
        </authorList>
    </citation>
    <scope>NUCLEOTIDE SEQUENCE [LARGE SCALE GENOMIC DNA]</scope>
</reference>
<dbReference type="EMBL" id="CAMXCT010004191">
    <property type="protein sequence ID" value="CAI4008070.1"/>
    <property type="molecule type" value="Genomic_DNA"/>
</dbReference>
<dbReference type="EMBL" id="CAMXCT030004191">
    <property type="protein sequence ID" value="CAL4795382.1"/>
    <property type="molecule type" value="Genomic_DNA"/>
</dbReference>
<comment type="caution">
    <text evidence="1">The sequence shown here is derived from an EMBL/GenBank/DDBJ whole genome shotgun (WGS) entry which is preliminary data.</text>
</comment>
<keyword evidence="3" id="KW-1185">Reference proteome</keyword>
<name>A0A9P1DEC8_9DINO</name>
<dbReference type="Proteomes" id="UP001152797">
    <property type="component" value="Unassembled WGS sequence"/>
</dbReference>
<protein>
    <submittedName>
        <fullName evidence="2">Apple domain-containing protein</fullName>
    </submittedName>
</protein>
<evidence type="ECO:0000313" key="2">
    <source>
        <dbReference type="EMBL" id="CAL4795382.1"/>
    </source>
</evidence>
<sequence length="983" mass="107938">MGWYYRINRDCELSTLGLTFNGSTGAVTGRTPVYDEDVPILAAECEVQVFQDIVRGVVTGADMIVEVQAMSYGLKRLVFALQDASTQPLGQSSYDLQFDQSLALGSFSLACLPAVTWLELAPNGTLSYKAMGFKTGGTSRDEVETFAEVRGDSARCTLTAVRQSVAQAQTGPNGVSNRFLPPEEPSEVTLDFDVQRVWVWSGMRYNTEEQEILVRKSRAIATRKLSRIPPNGFKVYKDLGTNVEDDTELWFHEDTSSIVKIPPGERPEIVDVRCEGASGFKWSRSTGQLTLQGQDVLILDPTTGQIYGVPLIEVPQRLGKSFLQITCFVAGTGESYDTVLTTKFNVRIEDDTCFFKKDWGLAFQGQNKGNITQDQCQVECRKKDDCGAYALETAGCFIQTSSTSSTPTVDIQILSSPGPAFIYIRGLCDEETSCVDLVESNEVQLLEEEFCPRGIKSSRGICSQPIGDSGTLNCSSTVTTVSPLSFVMFSLSPIFSRFSGMVPAGQAPHFLRVRWVSSSSSWEYDSMSGWANFTPLPSDVLVANISSTAVTLNQDVNSYFEGIYLGYAAADASFNITSSISTFDACDLKVTGTLLTVWNCEEELSRVYSRQGQTVEDELLLSMEACPLPGRYGVWVVRRYNTTDFVNTDTGEAELRGEVIACFEKDFIGNAFIDGLNETTVWLKDSLTNAPRYASDKVRNDASLLKISASLTAEACSLPFDETAASDTARDQDDAEEQPSEPVYLLGTLEDTGLYSLSACECFGREHREVLPVSEAARGLVPDAPPSTYNIFAPPPILLFEGPYVCDADSHITSGQFQGLDEDGCRAKCLSKPDCNFYLHTAQLRMCELLEKCTRIGLTGVDATHKLFGVLRAGQLETTPGQYCVIADPEECWIRRLRRDVLEGRLGTDSSDPNACAFASLISQCDVMEMSRAERIGNCAKCTYFGAQSQAFLGRRKIPIPRVYPPASQVSIACNQWSRLMSV</sequence>